<evidence type="ECO:0000256" key="2">
    <source>
        <dbReference type="SAM" id="SignalP"/>
    </source>
</evidence>
<feature type="chain" id="PRO_5014756121" description="DUF2946 domain-containing protein" evidence="2">
    <location>
        <begin position="25"/>
        <end position="120"/>
    </location>
</feature>
<gene>
    <name evidence="3" type="ORF">CFHF_16625</name>
</gene>
<feature type="region of interest" description="Disordered" evidence="1">
    <location>
        <begin position="101"/>
        <end position="120"/>
    </location>
</feature>
<evidence type="ECO:0000313" key="4">
    <source>
        <dbReference type="Proteomes" id="UP000234483"/>
    </source>
</evidence>
<reference evidence="3 4" key="1">
    <citation type="submission" date="2017-12" db="EMBL/GenBank/DDBJ databases">
        <title>The genome sequence of Caulobacter flavus CGMCC1 15093.</title>
        <authorList>
            <person name="Gao J."/>
            <person name="Mao X."/>
            <person name="Sun J."/>
        </authorList>
    </citation>
    <scope>NUCLEOTIDE SEQUENCE [LARGE SCALE GENOMIC DNA]</scope>
    <source>
        <strain evidence="3 4">CGMCC1 15093</strain>
    </source>
</reference>
<evidence type="ECO:0000256" key="1">
    <source>
        <dbReference type="SAM" id="MobiDB-lite"/>
    </source>
</evidence>
<keyword evidence="2" id="KW-0732">Signal</keyword>
<name>A0A2N5CR45_9CAUL</name>
<proteinExistence type="predicted"/>
<dbReference type="AlphaFoldDB" id="A0A2N5CR45"/>
<dbReference type="Proteomes" id="UP000234483">
    <property type="component" value="Unassembled WGS sequence"/>
</dbReference>
<comment type="caution">
    <text evidence="3">The sequence shown here is derived from an EMBL/GenBank/DDBJ whole genome shotgun (WGS) entry which is preliminary data.</text>
</comment>
<evidence type="ECO:0008006" key="5">
    <source>
        <dbReference type="Google" id="ProtNLM"/>
    </source>
</evidence>
<evidence type="ECO:0000313" key="3">
    <source>
        <dbReference type="EMBL" id="PLR10781.1"/>
    </source>
</evidence>
<dbReference type="RefSeq" id="WP_101714113.1">
    <property type="nucleotide sequence ID" value="NZ_CP026100.1"/>
</dbReference>
<protein>
    <recommendedName>
        <fullName evidence="5">DUF2946 domain-containing protein</fullName>
    </recommendedName>
</protein>
<feature type="signal peptide" evidence="2">
    <location>
        <begin position="1"/>
        <end position="24"/>
    </location>
</feature>
<accession>A0A2N5CR45</accession>
<organism evidence="3 4">
    <name type="scientific">Caulobacter flavus</name>
    <dbReference type="NCBI Taxonomy" id="1679497"/>
    <lineage>
        <taxon>Bacteria</taxon>
        <taxon>Pseudomonadati</taxon>
        <taxon>Pseudomonadota</taxon>
        <taxon>Alphaproteobacteria</taxon>
        <taxon>Caulobacterales</taxon>
        <taxon>Caulobacteraceae</taxon>
        <taxon>Caulobacter</taxon>
    </lineage>
</organism>
<dbReference type="EMBL" id="PJRQ01000036">
    <property type="protein sequence ID" value="PLR10781.1"/>
    <property type="molecule type" value="Genomic_DNA"/>
</dbReference>
<sequence length="120" mass="12220">MTWLKQVSGALCALLLLAFTVVPAADALLCAPDAASMVSIQAAADQAVVKASASSDHSQTGHQDGGDVCVHGHCHHPGQIIAPFISGEAIKQMVALRLAPGVGDLPPSNQPDGPKEPPRA</sequence>